<keyword evidence="6" id="KW-1185">Reference proteome</keyword>
<organism evidence="5 6">
    <name type="scientific">Phytophthora ramorum</name>
    <name type="common">Sudden oak death agent</name>
    <dbReference type="NCBI Taxonomy" id="164328"/>
    <lineage>
        <taxon>Eukaryota</taxon>
        <taxon>Sar</taxon>
        <taxon>Stramenopiles</taxon>
        <taxon>Oomycota</taxon>
        <taxon>Peronosporomycetes</taxon>
        <taxon>Peronosporales</taxon>
        <taxon>Peronosporaceae</taxon>
        <taxon>Phytophthora</taxon>
    </lineage>
</organism>
<dbReference type="eggNOG" id="ENOG502QV8R">
    <property type="taxonomic scope" value="Eukaryota"/>
</dbReference>
<evidence type="ECO:0000256" key="1">
    <source>
        <dbReference type="PROSITE-ProRule" id="PRU00325"/>
    </source>
</evidence>
<evidence type="ECO:0000256" key="2">
    <source>
        <dbReference type="SAM" id="Coils"/>
    </source>
</evidence>
<evidence type="ECO:0000313" key="5">
    <source>
        <dbReference type="EnsemblProtists" id="Phyra78335"/>
    </source>
</evidence>
<feature type="region of interest" description="Disordered" evidence="3">
    <location>
        <begin position="588"/>
        <end position="630"/>
    </location>
</feature>
<dbReference type="InterPro" id="IPR007527">
    <property type="entry name" value="Znf_SWIM"/>
</dbReference>
<reference evidence="6" key="1">
    <citation type="journal article" date="2006" name="Science">
        <title>Phytophthora genome sequences uncover evolutionary origins and mechanisms of pathogenesis.</title>
        <authorList>
            <person name="Tyler B.M."/>
            <person name="Tripathy S."/>
            <person name="Zhang X."/>
            <person name="Dehal P."/>
            <person name="Jiang R.H."/>
            <person name="Aerts A."/>
            <person name="Arredondo F.D."/>
            <person name="Baxter L."/>
            <person name="Bensasson D."/>
            <person name="Beynon J.L."/>
            <person name="Chapman J."/>
            <person name="Damasceno C.M."/>
            <person name="Dorrance A.E."/>
            <person name="Dou D."/>
            <person name="Dickerman A.W."/>
            <person name="Dubchak I.L."/>
            <person name="Garbelotto M."/>
            <person name="Gijzen M."/>
            <person name="Gordon S.G."/>
            <person name="Govers F."/>
            <person name="Grunwald N.J."/>
            <person name="Huang W."/>
            <person name="Ivors K.L."/>
            <person name="Jones R.W."/>
            <person name="Kamoun S."/>
            <person name="Krampis K."/>
            <person name="Lamour K.H."/>
            <person name="Lee M.K."/>
            <person name="McDonald W.H."/>
            <person name="Medina M."/>
            <person name="Meijer H.J."/>
            <person name="Nordberg E.K."/>
            <person name="Maclean D.J."/>
            <person name="Ospina-Giraldo M.D."/>
            <person name="Morris P.F."/>
            <person name="Phuntumart V."/>
            <person name="Putnam N.H."/>
            <person name="Rash S."/>
            <person name="Rose J.K."/>
            <person name="Sakihama Y."/>
            <person name="Salamov A.A."/>
            <person name="Savidor A."/>
            <person name="Scheuring C.F."/>
            <person name="Smith B.M."/>
            <person name="Sobral B.W."/>
            <person name="Terry A."/>
            <person name="Torto-Alalibo T.A."/>
            <person name="Win J."/>
            <person name="Xu Z."/>
            <person name="Zhang H."/>
            <person name="Grigoriev I.V."/>
            <person name="Rokhsar D.S."/>
            <person name="Boore J.L."/>
        </authorList>
    </citation>
    <scope>NUCLEOTIDE SEQUENCE [LARGE SCALE GENOMIC DNA]</scope>
    <source>
        <strain evidence="6">Pr102</strain>
    </source>
</reference>
<evidence type="ECO:0000313" key="6">
    <source>
        <dbReference type="Proteomes" id="UP000005238"/>
    </source>
</evidence>
<dbReference type="GO" id="GO:0008270">
    <property type="term" value="F:zinc ion binding"/>
    <property type="evidence" value="ECO:0007669"/>
    <property type="project" value="UniProtKB-KW"/>
</dbReference>
<dbReference type="Proteomes" id="UP000005238">
    <property type="component" value="Unassembled WGS sequence"/>
</dbReference>
<feature type="compositionally biased region" description="Polar residues" evidence="3">
    <location>
        <begin position="1"/>
        <end position="27"/>
    </location>
</feature>
<reference evidence="5" key="2">
    <citation type="submission" date="2015-06" db="UniProtKB">
        <authorList>
            <consortium name="EnsemblProtists"/>
        </authorList>
    </citation>
    <scope>IDENTIFICATION</scope>
    <source>
        <strain evidence="5">Pr102</strain>
    </source>
</reference>
<name>H3GNW6_PHYRM</name>
<accession>H3GNW6</accession>
<keyword evidence="1" id="KW-0479">Metal-binding</keyword>
<dbReference type="AlphaFoldDB" id="H3GNW6"/>
<evidence type="ECO:0000259" key="4">
    <source>
        <dbReference type="PROSITE" id="PS50966"/>
    </source>
</evidence>
<feature type="coiled-coil region" evidence="2">
    <location>
        <begin position="343"/>
        <end position="370"/>
    </location>
</feature>
<keyword evidence="1" id="KW-0863">Zinc-finger</keyword>
<dbReference type="VEuPathDB" id="FungiDB:KRP23_4267"/>
<proteinExistence type="predicted"/>
<dbReference type="EnsemblProtists" id="Phyra78335">
    <property type="protein sequence ID" value="Phyra78335"/>
    <property type="gene ID" value="Phyra78335"/>
</dbReference>
<dbReference type="HOGENOM" id="CLU_017562_1_0_1"/>
<dbReference type="InParanoid" id="H3GNW6"/>
<dbReference type="EMBL" id="DS566028">
    <property type="status" value="NOT_ANNOTATED_CDS"/>
    <property type="molecule type" value="Genomic_DNA"/>
</dbReference>
<dbReference type="PANTHER" id="PTHR31973:SF187">
    <property type="entry name" value="MUTATOR TRANSPOSASE MUDRA PROTEIN"/>
    <property type="match status" value="1"/>
</dbReference>
<keyword evidence="1" id="KW-0862">Zinc</keyword>
<protein>
    <recommendedName>
        <fullName evidence="4">SWIM-type domain-containing protein</fullName>
    </recommendedName>
</protein>
<evidence type="ECO:0000256" key="3">
    <source>
        <dbReference type="SAM" id="MobiDB-lite"/>
    </source>
</evidence>
<feature type="domain" description="SWIM-type" evidence="4">
    <location>
        <begin position="516"/>
        <end position="548"/>
    </location>
</feature>
<dbReference type="PANTHER" id="PTHR31973">
    <property type="entry name" value="POLYPROTEIN, PUTATIVE-RELATED"/>
    <property type="match status" value="1"/>
</dbReference>
<sequence>MLSLPETPSGSSPAVPQLTTAASTSPTDAEDLETQWAALAAKKWAHGKDLTAHIKDIALRAGKRAVVKVSGGSYKKFVCSSDAPCPWLVNAVCSRPQAANSARFWYVTSGSLAHGPQCDSVARPTARQLKQSALLRDAVYADARVSSSELVAQLEAAASFQCTKSMVYKAKSDLLEALDTARRNGDAGPEVVESMQKLPDYMTQLGALNTHVATVIETEQDVQSAGGDAETATDSCFVRALLALDPTGVWNDQGVLGIDSVEMQHASYNGTLLVLVGRDGDLQPLMHAAALVPEQTVDHCTWFLEKLLAHGFPLRRFPVVVNGRGALGTSCAELHVPHVMLCTRHLLEDMREAEDIVLEAEDEALVWQAQRAEAESGYLASVAQLSRQNEAAAQYIRGVEPAKWCLYPYLAVRKMYGWQTTRFEELDLGSNTLGLAPVRKQLPYECIKVLSLAAMHAAFQRHERATQWELERLIVTPAADKLMQEQFERVPLYSVCMSSAQLAFVWNAHNPQIRQRRVDLEHRTCTCSCRLQWGVPCRHVLAALQKLGKMSQAVDFFDECYLVRNYVSSFKNRALELPVEENLKRDSTLRPPRFVNKQNASNGAGSDANKKKKRRARNRPLEQRKRPMYKCRKCHRAEGHNKGTCPY</sequence>
<feature type="region of interest" description="Disordered" evidence="3">
    <location>
        <begin position="1"/>
        <end position="29"/>
    </location>
</feature>
<dbReference type="Pfam" id="PF04434">
    <property type="entry name" value="SWIM"/>
    <property type="match status" value="1"/>
</dbReference>
<keyword evidence="2" id="KW-0175">Coiled coil</keyword>
<dbReference type="VEuPathDB" id="FungiDB:KRP22_2490"/>
<dbReference type="OMA" id="NDLHMEH"/>
<dbReference type="PROSITE" id="PS50966">
    <property type="entry name" value="ZF_SWIM"/>
    <property type="match status" value="1"/>
</dbReference>